<name>G8RLP8_MYCRN</name>
<dbReference type="PANTHER" id="PTHR45436">
    <property type="entry name" value="SENSOR HISTIDINE KINASE YKOH"/>
    <property type="match status" value="1"/>
</dbReference>
<dbReference type="InterPro" id="IPR003594">
    <property type="entry name" value="HATPase_dom"/>
</dbReference>
<feature type="domain" description="Histidine kinase" evidence="12">
    <location>
        <begin position="233"/>
        <end position="442"/>
    </location>
</feature>
<evidence type="ECO:0000256" key="10">
    <source>
        <dbReference type="ARBA" id="ARBA00023136"/>
    </source>
</evidence>
<evidence type="ECO:0000256" key="3">
    <source>
        <dbReference type="ARBA" id="ARBA00012438"/>
    </source>
</evidence>
<dbReference type="InterPro" id="IPR003661">
    <property type="entry name" value="HisK_dim/P_dom"/>
</dbReference>
<evidence type="ECO:0000259" key="12">
    <source>
        <dbReference type="PROSITE" id="PS50109"/>
    </source>
</evidence>
<keyword evidence="6" id="KW-0812">Transmembrane</keyword>
<dbReference type="InterPro" id="IPR050428">
    <property type="entry name" value="TCS_sensor_his_kinase"/>
</dbReference>
<dbReference type="EMBL" id="CP003169">
    <property type="protein sequence ID" value="AEV74871.1"/>
    <property type="molecule type" value="Genomic_DNA"/>
</dbReference>
<keyword evidence="8" id="KW-1133">Transmembrane helix</keyword>
<evidence type="ECO:0000256" key="6">
    <source>
        <dbReference type="ARBA" id="ARBA00022692"/>
    </source>
</evidence>
<dbReference type="SUPFAM" id="SSF55874">
    <property type="entry name" value="ATPase domain of HSP90 chaperone/DNA topoisomerase II/histidine kinase"/>
    <property type="match status" value="1"/>
</dbReference>
<dbReference type="HOGENOM" id="CLU_000445_89_6_11"/>
<dbReference type="PRINTS" id="PR00344">
    <property type="entry name" value="BCTRLSENSOR"/>
</dbReference>
<dbReference type="Pfam" id="PF00512">
    <property type="entry name" value="HisKA"/>
    <property type="match status" value="1"/>
</dbReference>
<evidence type="ECO:0000259" key="13">
    <source>
        <dbReference type="PROSITE" id="PS50885"/>
    </source>
</evidence>
<dbReference type="CDD" id="cd00082">
    <property type="entry name" value="HisKA"/>
    <property type="match status" value="1"/>
</dbReference>
<keyword evidence="9" id="KW-0902">Two-component regulatory system</keyword>
<dbReference type="InterPro" id="IPR003660">
    <property type="entry name" value="HAMP_dom"/>
</dbReference>
<dbReference type="SUPFAM" id="SSF47384">
    <property type="entry name" value="Homodimeric domain of signal transducing histidine kinase"/>
    <property type="match status" value="1"/>
</dbReference>
<feature type="domain" description="HAMP" evidence="13">
    <location>
        <begin position="172"/>
        <end position="225"/>
    </location>
</feature>
<dbReference type="AlphaFoldDB" id="G8RLP8"/>
<evidence type="ECO:0000256" key="4">
    <source>
        <dbReference type="ARBA" id="ARBA00022553"/>
    </source>
</evidence>
<dbReference type="InterPro" id="IPR005467">
    <property type="entry name" value="His_kinase_dom"/>
</dbReference>
<evidence type="ECO:0000313" key="15">
    <source>
        <dbReference type="Proteomes" id="UP000005442"/>
    </source>
</evidence>
<comment type="subcellular location">
    <subcellularLocation>
        <location evidence="2">Cell membrane</location>
    </subcellularLocation>
</comment>
<comment type="catalytic activity">
    <reaction evidence="1">
        <text>ATP + protein L-histidine = ADP + protein N-phospho-L-histidine.</text>
        <dbReference type="EC" id="2.7.13.3"/>
    </reaction>
</comment>
<evidence type="ECO:0000256" key="11">
    <source>
        <dbReference type="SAM" id="SignalP"/>
    </source>
</evidence>
<dbReference type="eggNOG" id="COG0642">
    <property type="taxonomic scope" value="Bacteria"/>
</dbReference>
<evidence type="ECO:0000313" key="14">
    <source>
        <dbReference type="EMBL" id="AEV74871.1"/>
    </source>
</evidence>
<accession>G8RLP8</accession>
<dbReference type="InterPro" id="IPR036097">
    <property type="entry name" value="HisK_dim/P_sf"/>
</dbReference>
<dbReference type="Proteomes" id="UP000005442">
    <property type="component" value="Chromosome"/>
</dbReference>
<dbReference type="EC" id="2.7.13.3" evidence="3"/>
<reference evidence="14 15" key="1">
    <citation type="submission" date="2011-12" db="EMBL/GenBank/DDBJ databases">
        <title>Complete sequence of Mycobacterium rhodesiae NBB3.</title>
        <authorList>
            <consortium name="US DOE Joint Genome Institute"/>
            <person name="Lucas S."/>
            <person name="Han J."/>
            <person name="Lapidus A."/>
            <person name="Cheng J.-F."/>
            <person name="Goodwin L."/>
            <person name="Pitluck S."/>
            <person name="Peters L."/>
            <person name="Mikhailova N."/>
            <person name="Gu W."/>
            <person name="Detter J.C."/>
            <person name="Han C."/>
            <person name="Tapia R."/>
            <person name="Land M."/>
            <person name="Hauser L."/>
            <person name="Kyrpides N."/>
            <person name="Ivanova N."/>
            <person name="Pagani I."/>
            <person name="Mattes T."/>
            <person name="Holmes A."/>
            <person name="Rutledge P."/>
            <person name="Paulsen I."/>
            <person name="Coleman N."/>
            <person name="Woyke T."/>
        </authorList>
    </citation>
    <scope>NUCLEOTIDE SEQUENCE [LARGE SCALE GENOMIC DNA]</scope>
    <source>
        <strain evidence="14 15">NBB3</strain>
    </source>
</reference>
<dbReference type="Pfam" id="PF02518">
    <property type="entry name" value="HATPase_c"/>
    <property type="match status" value="1"/>
</dbReference>
<evidence type="ECO:0000256" key="1">
    <source>
        <dbReference type="ARBA" id="ARBA00000085"/>
    </source>
</evidence>
<dbReference type="STRING" id="710685.MycrhN_4372"/>
<keyword evidence="15" id="KW-1185">Reference proteome</keyword>
<sequence>MRTTVAATLVVLMCLLLAGAALLMVLYHSLASSAQSTADARAAQVADQLQTEPPPDLDRAMLATDSQVGVVQVIDRQGDVVVASAASPETALSSTFLEPGARRFFGRVEIDPSNDFWVTGVGAQTPTGPVTVLVAADREPVESVVATVAGLLAVGVPIVICLVAYGTHRLVGAALQPVERIRAKVSLVTSGKLAERIPVPLAEDEVTRLAVTMNEMLDRLEAGQAAQQRFISDASHELRSPLATITTALELAHDQPEMLDDALIEESLLPEANRMQRLVADLLLLARTDEDSALRSYADVDVDDLLIIEAERVKTITGLSVATHISHVRVVGDPRALARLVRNLVDNATRHARSCIALQCRRVGDHAQIVIQDDGPGVPVAERARVFDRFVRLDSPRTRESGGAGLGLSIVAQIVETHRGRVTLDESPSGGARFVVELPLFVDQPVADTADGLDLMPGRG</sequence>
<protein>
    <recommendedName>
        <fullName evidence="3">histidine kinase</fullName>
        <ecNumber evidence="3">2.7.13.3</ecNumber>
    </recommendedName>
</protein>
<gene>
    <name evidence="14" type="ordered locus">MycrhN_4372</name>
</gene>
<dbReference type="SMART" id="SM00388">
    <property type="entry name" value="HisKA"/>
    <property type="match status" value="1"/>
</dbReference>
<dbReference type="Pfam" id="PF00672">
    <property type="entry name" value="HAMP"/>
    <property type="match status" value="1"/>
</dbReference>
<feature type="signal peptide" evidence="11">
    <location>
        <begin position="1"/>
        <end position="34"/>
    </location>
</feature>
<keyword evidence="7 14" id="KW-0418">Kinase</keyword>
<evidence type="ECO:0000256" key="9">
    <source>
        <dbReference type="ARBA" id="ARBA00023012"/>
    </source>
</evidence>
<dbReference type="KEGG" id="mrh:MycrhN_4372"/>
<feature type="chain" id="PRO_5038856921" description="histidine kinase" evidence="11">
    <location>
        <begin position="35"/>
        <end position="460"/>
    </location>
</feature>
<evidence type="ECO:0000256" key="5">
    <source>
        <dbReference type="ARBA" id="ARBA00022679"/>
    </source>
</evidence>
<dbReference type="GO" id="GO:0005886">
    <property type="term" value="C:plasma membrane"/>
    <property type="evidence" value="ECO:0007669"/>
    <property type="project" value="UniProtKB-SubCell"/>
</dbReference>
<dbReference type="Gene3D" id="3.30.565.10">
    <property type="entry name" value="Histidine kinase-like ATPase, C-terminal domain"/>
    <property type="match status" value="1"/>
</dbReference>
<evidence type="ECO:0000256" key="7">
    <source>
        <dbReference type="ARBA" id="ARBA00022777"/>
    </source>
</evidence>
<dbReference type="CDD" id="cd06225">
    <property type="entry name" value="HAMP"/>
    <property type="match status" value="1"/>
</dbReference>
<keyword evidence="4" id="KW-0597">Phosphoprotein</keyword>
<evidence type="ECO:0000256" key="2">
    <source>
        <dbReference type="ARBA" id="ARBA00004236"/>
    </source>
</evidence>
<dbReference type="PROSITE" id="PS50109">
    <property type="entry name" value="HIS_KIN"/>
    <property type="match status" value="1"/>
</dbReference>
<dbReference type="PROSITE" id="PS50885">
    <property type="entry name" value="HAMP"/>
    <property type="match status" value="1"/>
</dbReference>
<organism evidence="14 15">
    <name type="scientific">Mycolicibacterium rhodesiae (strain NBB3)</name>
    <name type="common">Mycobacterium rhodesiae</name>
    <dbReference type="NCBI Taxonomy" id="710685"/>
    <lineage>
        <taxon>Bacteria</taxon>
        <taxon>Bacillati</taxon>
        <taxon>Actinomycetota</taxon>
        <taxon>Actinomycetes</taxon>
        <taxon>Mycobacteriales</taxon>
        <taxon>Mycobacteriaceae</taxon>
        <taxon>Mycolicibacterium</taxon>
    </lineage>
</organism>
<dbReference type="InterPro" id="IPR036890">
    <property type="entry name" value="HATPase_C_sf"/>
</dbReference>
<dbReference type="Gene3D" id="1.10.287.130">
    <property type="match status" value="1"/>
</dbReference>
<keyword evidence="11" id="KW-0732">Signal</keyword>
<evidence type="ECO:0000256" key="8">
    <source>
        <dbReference type="ARBA" id="ARBA00022989"/>
    </source>
</evidence>
<dbReference type="SMART" id="SM00387">
    <property type="entry name" value="HATPase_c"/>
    <property type="match status" value="1"/>
</dbReference>
<keyword evidence="5" id="KW-0808">Transferase</keyword>
<dbReference type="PANTHER" id="PTHR45436:SF5">
    <property type="entry name" value="SENSOR HISTIDINE KINASE TRCS"/>
    <property type="match status" value="1"/>
</dbReference>
<dbReference type="InterPro" id="IPR004358">
    <property type="entry name" value="Sig_transdc_His_kin-like_C"/>
</dbReference>
<dbReference type="GO" id="GO:0000155">
    <property type="term" value="F:phosphorelay sensor kinase activity"/>
    <property type="evidence" value="ECO:0007669"/>
    <property type="project" value="InterPro"/>
</dbReference>
<proteinExistence type="predicted"/>
<dbReference type="SMART" id="SM00304">
    <property type="entry name" value="HAMP"/>
    <property type="match status" value="1"/>
</dbReference>
<keyword evidence="10" id="KW-0472">Membrane</keyword>